<gene>
    <name evidence="2" type="ORF">ACFO0D_02900</name>
</gene>
<evidence type="ECO:0000313" key="2">
    <source>
        <dbReference type="EMBL" id="MFC4637283.1"/>
    </source>
</evidence>
<sequence length="325" mass="35084">MRAAQAFLRDLAYAAGDGPAALARFWPQALRYRYPRRHLVEAWTGEGAAFARYATPQGPVFLKYLPAGWRDPRAYRRLAREGRFLRDLAPGLPVAHAPLLDLALDRARARAHLLTRDLTGETTGWGALNSDSAREAALHDIVRLLARFHAHWAGPGQGALTGRWAWRPDEVLTQAQAIAGAAVGNEAPILQRAAQALPALLEAAPLVTLVHGDIHSGQVLWRDGEPVLIDYGQVHPSVPGEDLAHLLAVRLSPAERTRLGPALRNTYREALAEAGLSLSPAQVQAQERAGTALNLLSTAGQAGHSTGSGVQEALAFVMQAWNELD</sequence>
<reference evidence="3" key="1">
    <citation type="journal article" date="2019" name="Int. J. Syst. Evol. Microbiol.">
        <title>The Global Catalogue of Microorganisms (GCM) 10K type strain sequencing project: providing services to taxonomists for standard genome sequencing and annotation.</title>
        <authorList>
            <consortium name="The Broad Institute Genomics Platform"/>
            <consortium name="The Broad Institute Genome Sequencing Center for Infectious Disease"/>
            <person name="Wu L."/>
            <person name="Ma J."/>
        </authorList>
    </citation>
    <scope>NUCLEOTIDE SEQUENCE [LARGE SCALE GENOMIC DNA]</scope>
    <source>
        <strain evidence="3">CCUG 55995</strain>
    </source>
</reference>
<dbReference type="EMBL" id="JBHSEI010000001">
    <property type="protein sequence ID" value="MFC4637283.1"/>
    <property type="molecule type" value="Genomic_DNA"/>
</dbReference>
<keyword evidence="3" id="KW-1185">Reference proteome</keyword>
<dbReference type="SUPFAM" id="SSF56112">
    <property type="entry name" value="Protein kinase-like (PK-like)"/>
    <property type="match status" value="1"/>
</dbReference>
<dbReference type="Gene3D" id="3.90.1200.10">
    <property type="match status" value="1"/>
</dbReference>
<proteinExistence type="predicted"/>
<organism evidence="2 3">
    <name type="scientific">Deinococcus hohokamensis</name>
    <dbReference type="NCBI Taxonomy" id="309883"/>
    <lineage>
        <taxon>Bacteria</taxon>
        <taxon>Thermotogati</taxon>
        <taxon>Deinococcota</taxon>
        <taxon>Deinococci</taxon>
        <taxon>Deinococcales</taxon>
        <taxon>Deinococcaceae</taxon>
        <taxon>Deinococcus</taxon>
    </lineage>
</organism>
<name>A0ABV9I5T1_9DEIO</name>
<accession>A0ABV9I5T1</accession>
<dbReference type="Pfam" id="PF01636">
    <property type="entry name" value="APH"/>
    <property type="match status" value="1"/>
</dbReference>
<dbReference type="RefSeq" id="WP_380060308.1">
    <property type="nucleotide sequence ID" value="NZ_JBHSEI010000001.1"/>
</dbReference>
<dbReference type="InterPro" id="IPR011009">
    <property type="entry name" value="Kinase-like_dom_sf"/>
</dbReference>
<evidence type="ECO:0000259" key="1">
    <source>
        <dbReference type="Pfam" id="PF01636"/>
    </source>
</evidence>
<protein>
    <submittedName>
        <fullName evidence="2">Phosphotransferase family protein</fullName>
    </submittedName>
</protein>
<feature type="domain" description="Aminoglycoside phosphotransferase" evidence="1">
    <location>
        <begin position="58"/>
        <end position="270"/>
    </location>
</feature>
<dbReference type="InterPro" id="IPR002575">
    <property type="entry name" value="Aminoglycoside_PTrfase"/>
</dbReference>
<dbReference type="Proteomes" id="UP001595952">
    <property type="component" value="Unassembled WGS sequence"/>
</dbReference>
<evidence type="ECO:0000313" key="3">
    <source>
        <dbReference type="Proteomes" id="UP001595952"/>
    </source>
</evidence>
<comment type="caution">
    <text evidence="2">The sequence shown here is derived from an EMBL/GenBank/DDBJ whole genome shotgun (WGS) entry which is preliminary data.</text>
</comment>